<evidence type="ECO:0000313" key="15">
    <source>
        <dbReference type="Proteomes" id="UP000031386"/>
    </source>
</evidence>
<keyword evidence="3 8" id="KW-0235">DNA replication</keyword>
<dbReference type="InterPro" id="IPR003593">
    <property type="entry name" value="AAA+_ATPase"/>
</dbReference>
<dbReference type="GO" id="GO:0005737">
    <property type="term" value="C:cytoplasm"/>
    <property type="evidence" value="ECO:0007669"/>
    <property type="project" value="UniProtKB-SubCell"/>
</dbReference>
<dbReference type="Pfam" id="PF08299">
    <property type="entry name" value="Bac_DnaA_C"/>
    <property type="match status" value="1"/>
</dbReference>
<dbReference type="GO" id="GO:0006270">
    <property type="term" value="P:DNA replication initiation"/>
    <property type="evidence" value="ECO:0007669"/>
    <property type="project" value="UniProtKB-UniRule"/>
</dbReference>
<dbReference type="InterPro" id="IPR020591">
    <property type="entry name" value="Chromosome_initiator_DnaA-like"/>
</dbReference>
<comment type="subcellular location">
    <subcellularLocation>
        <location evidence="8">Cytoplasm</location>
    </subcellularLocation>
</comment>
<evidence type="ECO:0000256" key="7">
    <source>
        <dbReference type="ARBA" id="ARBA00023125"/>
    </source>
</evidence>
<comment type="domain">
    <text evidence="8">Domain I is involved in oligomerization and binding regulators, domain II is flexibile and of varying length in different bacteria, domain III forms the AAA+ region, while domain IV binds dsDNA.</text>
</comment>
<dbReference type="GO" id="GO:0008289">
    <property type="term" value="F:lipid binding"/>
    <property type="evidence" value="ECO:0007669"/>
    <property type="project" value="UniProtKB-KW"/>
</dbReference>
<proteinExistence type="inferred from homology"/>
<feature type="region of interest" description="Domain IV, binds dsDNA" evidence="8">
    <location>
        <begin position="351"/>
        <end position="471"/>
    </location>
</feature>
<evidence type="ECO:0000256" key="2">
    <source>
        <dbReference type="ARBA" id="ARBA00022490"/>
    </source>
</evidence>
<keyword evidence="15" id="KW-1185">Reference proteome</keyword>
<gene>
    <name evidence="8" type="primary">dnaA</name>
    <name evidence="14" type="ORF">NW74_00170</name>
</gene>
<feature type="domain" description="AAA+ ATPase" evidence="12">
    <location>
        <begin position="165"/>
        <end position="296"/>
    </location>
</feature>
<evidence type="ECO:0000256" key="11">
    <source>
        <dbReference type="RuleBase" id="RU004227"/>
    </source>
</evidence>
<dbReference type="GO" id="GO:0003688">
    <property type="term" value="F:DNA replication origin binding"/>
    <property type="evidence" value="ECO:0007669"/>
    <property type="project" value="UniProtKB-UniRule"/>
</dbReference>
<dbReference type="Proteomes" id="UP000031386">
    <property type="component" value="Chromosome"/>
</dbReference>
<dbReference type="CDD" id="cd06571">
    <property type="entry name" value="Bac_DnaA_C"/>
    <property type="match status" value="1"/>
</dbReference>
<dbReference type="RefSeq" id="WP_041953174.1">
    <property type="nucleotide sequence ID" value="NZ_CAJPUJ010000120.1"/>
</dbReference>
<feature type="binding site" evidence="8">
    <location>
        <position position="176"/>
    </location>
    <ligand>
        <name>ATP</name>
        <dbReference type="ChEBI" id="CHEBI:30616"/>
    </ligand>
</feature>
<feature type="region of interest" description="Domain I, interacts with DnaA modulators" evidence="8">
    <location>
        <begin position="1"/>
        <end position="92"/>
    </location>
</feature>
<dbReference type="KEGG" id="pmic:NW74_00170"/>
<evidence type="ECO:0000256" key="10">
    <source>
        <dbReference type="RuleBase" id="RU000577"/>
    </source>
</evidence>
<dbReference type="Gene3D" id="3.30.300.180">
    <property type="match status" value="1"/>
</dbReference>
<dbReference type="SUPFAM" id="SSF48295">
    <property type="entry name" value="TrpR-like"/>
    <property type="match status" value="1"/>
</dbReference>
<dbReference type="PRINTS" id="PR00051">
    <property type="entry name" value="DNAA"/>
</dbReference>
<name>A0A0B4RZJ8_9FIRM</name>
<dbReference type="PANTHER" id="PTHR30050">
    <property type="entry name" value="CHROMOSOMAL REPLICATION INITIATOR PROTEIN DNAA"/>
    <property type="match status" value="1"/>
</dbReference>
<feature type="binding site" evidence="8">
    <location>
        <position position="179"/>
    </location>
    <ligand>
        <name>ATP</name>
        <dbReference type="ChEBI" id="CHEBI:30616"/>
    </ligand>
</feature>
<dbReference type="InterPro" id="IPR038454">
    <property type="entry name" value="DnaA_N_sf"/>
</dbReference>
<dbReference type="SMART" id="SM00382">
    <property type="entry name" value="AAA"/>
    <property type="match status" value="1"/>
</dbReference>
<dbReference type="PROSITE" id="PS01008">
    <property type="entry name" value="DNAA"/>
    <property type="match status" value="1"/>
</dbReference>
<dbReference type="InterPro" id="IPR024633">
    <property type="entry name" value="DnaA_N_dom"/>
</dbReference>
<keyword evidence="2 8" id="KW-0963">Cytoplasm</keyword>
<dbReference type="InterPro" id="IPR001957">
    <property type="entry name" value="Chromosome_initiator_DnaA"/>
</dbReference>
<reference evidence="14 15" key="1">
    <citation type="submission" date="2014-10" db="EMBL/GenBank/DDBJ databases">
        <title>Complete genome sequence of Parvimonas micra KCOM 1535 (= ChDC B708).</title>
        <authorList>
            <person name="Kook J.-K."/>
            <person name="Park S.-N."/>
            <person name="Lim Y.K."/>
            <person name="Roh H."/>
        </authorList>
    </citation>
    <scope>NUCLEOTIDE SEQUENCE [LARGE SCALE GENOMIC DNA]</scope>
    <source>
        <strain evidence="15">KCOM 1535 / ChDC B708</strain>
    </source>
</reference>
<feature type="binding site" evidence="8">
    <location>
        <position position="178"/>
    </location>
    <ligand>
        <name>ATP</name>
        <dbReference type="ChEBI" id="CHEBI:30616"/>
    </ligand>
</feature>
<dbReference type="AlphaFoldDB" id="A0A0B4RZJ8"/>
<evidence type="ECO:0000256" key="8">
    <source>
        <dbReference type="HAMAP-Rule" id="MF_00377"/>
    </source>
</evidence>
<dbReference type="InterPro" id="IPR018312">
    <property type="entry name" value="Chromosome_initiator_DnaA_CS"/>
</dbReference>
<accession>A0A0B4RZJ8</accession>
<evidence type="ECO:0000259" key="12">
    <source>
        <dbReference type="SMART" id="SM00382"/>
    </source>
</evidence>
<dbReference type="GO" id="GO:0006275">
    <property type="term" value="P:regulation of DNA replication"/>
    <property type="evidence" value="ECO:0007669"/>
    <property type="project" value="UniProtKB-UniRule"/>
</dbReference>
<dbReference type="FunFam" id="3.40.50.300:FF:000668">
    <property type="entry name" value="Chromosomal replication initiator protein DnaA"/>
    <property type="match status" value="1"/>
</dbReference>
<dbReference type="Gene3D" id="3.40.50.300">
    <property type="entry name" value="P-loop containing nucleotide triphosphate hydrolases"/>
    <property type="match status" value="1"/>
</dbReference>
<dbReference type="HAMAP" id="MF_00377">
    <property type="entry name" value="DnaA_bact"/>
    <property type="match status" value="1"/>
</dbReference>
<keyword evidence="4 8" id="KW-0547">Nucleotide-binding</keyword>
<dbReference type="InterPro" id="IPR013159">
    <property type="entry name" value="DnaA_C"/>
</dbReference>
<dbReference type="OrthoDB" id="9807019at2"/>
<keyword evidence="5 8" id="KW-0067">ATP-binding</keyword>
<dbReference type="NCBIfam" id="TIGR00362">
    <property type="entry name" value="DnaA"/>
    <property type="match status" value="1"/>
</dbReference>
<dbReference type="CDD" id="cd00009">
    <property type="entry name" value="AAA"/>
    <property type="match status" value="1"/>
</dbReference>
<protein>
    <recommendedName>
        <fullName evidence="8 9">Chromosomal replication initiator protein DnaA</fullName>
    </recommendedName>
</protein>
<dbReference type="InterPro" id="IPR010921">
    <property type="entry name" value="Trp_repressor/repl_initiator"/>
</dbReference>
<evidence type="ECO:0000256" key="4">
    <source>
        <dbReference type="ARBA" id="ARBA00022741"/>
    </source>
</evidence>
<evidence type="ECO:0000313" key="14">
    <source>
        <dbReference type="EMBL" id="AIZ35900.1"/>
    </source>
</evidence>
<feature type="binding site" evidence="8">
    <location>
        <position position="180"/>
    </location>
    <ligand>
        <name>ATP</name>
        <dbReference type="ChEBI" id="CHEBI:30616"/>
    </ligand>
</feature>
<comment type="subunit">
    <text evidence="8">Oligomerizes as a right-handed, spiral filament on DNA at oriC.</text>
</comment>
<dbReference type="InterPro" id="IPR027417">
    <property type="entry name" value="P-loop_NTPase"/>
</dbReference>
<evidence type="ECO:0000256" key="6">
    <source>
        <dbReference type="ARBA" id="ARBA00023121"/>
    </source>
</evidence>
<sequence length="471" mass="54043">MFENEIVVDSLWLEVCNELKDKLGESRFATWIEVLKPICYEDHKLMVLCQSNYIKTFINGHFKDYIEDAINNQLFPIIKEKTELLPVVATDEIYLEAIKNSRGQASFFSKSGEKGAKKGKLKKISSSNNSLTFSDRFTFNNFVKGKNNEFAMAAAEAVAKNPAGTYNPLFIYGNSGLGKTHLMKAIGHEIHKNFDCKVLYLSSEKFTIDLIDSIRDKNQNSESEFRKKYRNVDVLLIDDIQFIAGKTATQEEFFHTFNELYSRNKQIIISSDRPPKEIKNLEDRLKSRFNMGLTVDIQPPDFETRMAILQDKVKYEPIALSNEVLEFIAMNIKTNIRELEGALINVLAHYKLKQDAPMTVDYVKGILAQKLNELNRRELDIDLIKETVSKYFKIEVSDLSSKNRANSIAYPRQVAMYLCRNMLDCALGNIGSAFEKDHTTIMHGVKKIDEKIKTTESVKQDIENIKKMLED</sequence>
<dbReference type="GO" id="GO:0005886">
    <property type="term" value="C:plasma membrane"/>
    <property type="evidence" value="ECO:0007669"/>
    <property type="project" value="TreeGrafter"/>
</dbReference>
<feature type="domain" description="Chromosomal replication initiator DnaA C-terminal" evidence="13">
    <location>
        <begin position="380"/>
        <end position="448"/>
    </location>
</feature>
<dbReference type="PANTHER" id="PTHR30050:SF2">
    <property type="entry name" value="CHROMOSOMAL REPLICATION INITIATOR PROTEIN DNAA"/>
    <property type="match status" value="1"/>
</dbReference>
<organism evidence="14 15">
    <name type="scientific">Parvimonas micra</name>
    <dbReference type="NCBI Taxonomy" id="33033"/>
    <lineage>
        <taxon>Bacteria</taxon>
        <taxon>Bacillati</taxon>
        <taxon>Bacillota</taxon>
        <taxon>Tissierellia</taxon>
        <taxon>Tissierellales</taxon>
        <taxon>Peptoniphilaceae</taxon>
        <taxon>Parvimonas</taxon>
    </lineage>
</organism>
<evidence type="ECO:0000256" key="9">
    <source>
        <dbReference type="NCBIfam" id="TIGR00362"/>
    </source>
</evidence>
<keyword evidence="7 8" id="KW-0238">DNA-binding</keyword>
<dbReference type="Pfam" id="PF00308">
    <property type="entry name" value="Bac_DnaA"/>
    <property type="match status" value="1"/>
</dbReference>
<keyword evidence="6 8" id="KW-0446">Lipid-binding</keyword>
<dbReference type="Gene3D" id="1.10.8.60">
    <property type="match status" value="1"/>
</dbReference>
<dbReference type="SMART" id="SM00760">
    <property type="entry name" value="Bac_DnaA_C"/>
    <property type="match status" value="1"/>
</dbReference>
<dbReference type="Pfam" id="PF11638">
    <property type="entry name" value="DnaA_N"/>
    <property type="match status" value="1"/>
</dbReference>
<dbReference type="STRING" id="33033.NW74_00170"/>
<dbReference type="Gene3D" id="1.10.1750.10">
    <property type="match status" value="1"/>
</dbReference>
<dbReference type="SUPFAM" id="SSF52540">
    <property type="entry name" value="P-loop containing nucleoside triphosphate hydrolases"/>
    <property type="match status" value="1"/>
</dbReference>
<evidence type="ECO:0000256" key="3">
    <source>
        <dbReference type="ARBA" id="ARBA00022705"/>
    </source>
</evidence>
<comment type="caution">
    <text evidence="8">Lacks conserved residue(s) required for the propagation of feature annotation.</text>
</comment>
<dbReference type="InterPro" id="IPR013317">
    <property type="entry name" value="DnaA_dom"/>
</dbReference>
<comment type="similarity">
    <text evidence="1 8 11">Belongs to the DnaA family.</text>
</comment>
<evidence type="ECO:0000259" key="13">
    <source>
        <dbReference type="SMART" id="SM00760"/>
    </source>
</evidence>
<evidence type="ECO:0000256" key="5">
    <source>
        <dbReference type="ARBA" id="ARBA00022840"/>
    </source>
</evidence>
<dbReference type="EMBL" id="CP009761">
    <property type="protein sequence ID" value="AIZ35900.1"/>
    <property type="molecule type" value="Genomic_DNA"/>
</dbReference>
<comment type="function">
    <text evidence="8 10">Plays an essential role in the initiation and regulation of chromosomal replication. ATP-DnaA binds to the origin of replication (oriC) to initiate formation of the DNA replication initiation complex once per cell cycle. Binds the DnaA box (a 9 base pair repeat at the origin) and separates the double-stranded (ds)DNA. Forms a right-handed helical filament on oriC DNA; dsDNA binds to the exterior of the filament while single-stranded (ss)DNA is stabiized in the filament's interior. The ATP-DnaA-oriC complex binds and stabilizes one strand of the AT-rich DNA unwinding element (DUE), permitting loading of DNA polymerase. After initiation quickly degrades to an ADP-DnaA complex that is not apt for DNA replication. Binds acidic phospholipids.</text>
</comment>
<dbReference type="GO" id="GO:0005524">
    <property type="term" value="F:ATP binding"/>
    <property type="evidence" value="ECO:0007669"/>
    <property type="project" value="UniProtKB-UniRule"/>
</dbReference>
<evidence type="ECO:0000256" key="1">
    <source>
        <dbReference type="ARBA" id="ARBA00006583"/>
    </source>
</evidence>